<dbReference type="Gene3D" id="3.60.15.10">
    <property type="entry name" value="Ribonuclease Z/Hydroxyacylglutathione hydrolase-like"/>
    <property type="match status" value="1"/>
</dbReference>
<dbReference type="AlphaFoldDB" id="A0A7S0H296"/>
<sequence length="242" mass="26473">MKRSSKSRETCKIIRPDKKGIIHVCETEDAIVKAVHLPHVSSMSSLAYVVQEKKSDPNLDIKRLVEDGIHPGPIYTELKKGQTVTLPNGKKIHGPDYWKAQKPGRKVAVVLDTFNSEKVYKLAKGADLLIHDSSFGKSMGRKAYESGHSTAAQAGHCAKMCGAGTLALTHFSGRYNAKDPLGELLSEAKQEFQSDEVFAAQDHMSIPIVRPSQRDSGLVDIPLDLDARPDQQEAMIAASKNS</sequence>
<dbReference type="SUPFAM" id="SSF56281">
    <property type="entry name" value="Metallo-hydrolase/oxidoreductase"/>
    <property type="match status" value="1"/>
</dbReference>
<organism evidence="1">
    <name type="scientific">Amorphochlora amoebiformis</name>
    <dbReference type="NCBI Taxonomy" id="1561963"/>
    <lineage>
        <taxon>Eukaryota</taxon>
        <taxon>Sar</taxon>
        <taxon>Rhizaria</taxon>
        <taxon>Cercozoa</taxon>
        <taxon>Chlorarachniophyceae</taxon>
        <taxon>Amorphochlora</taxon>
    </lineage>
</organism>
<dbReference type="InterPro" id="IPR036866">
    <property type="entry name" value="RibonucZ/Hydroxyglut_hydro"/>
</dbReference>
<gene>
    <name evidence="1" type="ORF">LAMO00422_LOCUS20013</name>
</gene>
<dbReference type="EMBL" id="HBEM01029356">
    <property type="protein sequence ID" value="CAD8461055.1"/>
    <property type="molecule type" value="Transcribed_RNA"/>
</dbReference>
<accession>A0A7S0H296</accession>
<reference evidence="1" key="1">
    <citation type="submission" date="2021-01" db="EMBL/GenBank/DDBJ databases">
        <authorList>
            <person name="Corre E."/>
            <person name="Pelletier E."/>
            <person name="Niang G."/>
            <person name="Scheremetjew M."/>
            <person name="Finn R."/>
            <person name="Kale V."/>
            <person name="Holt S."/>
            <person name="Cochrane G."/>
            <person name="Meng A."/>
            <person name="Brown T."/>
            <person name="Cohen L."/>
        </authorList>
    </citation>
    <scope>NUCLEOTIDE SEQUENCE</scope>
    <source>
        <strain evidence="1">CCMP2058</strain>
    </source>
</reference>
<proteinExistence type="predicted"/>
<dbReference type="PANTHER" id="PTHR46018:SF2">
    <property type="entry name" value="ZINC PHOSPHODIESTERASE ELAC PROTEIN 1"/>
    <property type="match status" value="1"/>
</dbReference>
<dbReference type="GO" id="GO:0042781">
    <property type="term" value="F:3'-tRNA processing endoribonuclease activity"/>
    <property type="evidence" value="ECO:0007669"/>
    <property type="project" value="TreeGrafter"/>
</dbReference>
<protein>
    <recommendedName>
        <fullName evidence="2">Metallo-beta-lactamase domain-containing protein</fullName>
    </recommendedName>
</protein>
<evidence type="ECO:0008006" key="2">
    <source>
        <dbReference type="Google" id="ProtNLM"/>
    </source>
</evidence>
<dbReference type="GO" id="GO:0005634">
    <property type="term" value="C:nucleus"/>
    <property type="evidence" value="ECO:0007669"/>
    <property type="project" value="TreeGrafter"/>
</dbReference>
<dbReference type="PANTHER" id="PTHR46018">
    <property type="entry name" value="ZINC PHOSPHODIESTERASE ELAC PROTEIN 1"/>
    <property type="match status" value="1"/>
</dbReference>
<evidence type="ECO:0000313" key="1">
    <source>
        <dbReference type="EMBL" id="CAD8461055.1"/>
    </source>
</evidence>
<name>A0A7S0H296_9EUKA</name>